<dbReference type="Gene3D" id="2.180.10.10">
    <property type="entry name" value="RHS repeat-associated core"/>
    <property type="match status" value="1"/>
</dbReference>
<dbReference type="AlphaFoldDB" id="A0A0F9B3C1"/>
<dbReference type="InterPro" id="IPR022385">
    <property type="entry name" value="Rhs_assc_core"/>
</dbReference>
<organism evidence="1">
    <name type="scientific">marine sediment metagenome</name>
    <dbReference type="NCBI Taxonomy" id="412755"/>
    <lineage>
        <taxon>unclassified sequences</taxon>
        <taxon>metagenomes</taxon>
        <taxon>ecological metagenomes</taxon>
    </lineage>
</organism>
<evidence type="ECO:0000313" key="1">
    <source>
        <dbReference type="EMBL" id="KKL16424.1"/>
    </source>
</evidence>
<proteinExistence type="predicted"/>
<gene>
    <name evidence="1" type="ORF">LCGC14_2495720</name>
</gene>
<comment type="caution">
    <text evidence="1">The sequence shown here is derived from an EMBL/GenBank/DDBJ whole genome shotgun (WGS) entry which is preliminary data.</text>
</comment>
<accession>A0A0F9B3C1</accession>
<name>A0A0F9B3C1_9ZZZZ</name>
<dbReference type="NCBIfam" id="TIGR03696">
    <property type="entry name" value="Rhs_assc_core"/>
    <property type="match status" value="1"/>
</dbReference>
<feature type="non-terminal residue" evidence="1">
    <location>
        <position position="1"/>
    </location>
</feature>
<sequence length="218" mass="23794">YDLETGQFISADPIGFEGGINLYVYVGDNPLTRVDPLGLQATGAPGGFDCDKSLANLLEKYKDERVVKAALQCHVNITCSDDCKGLMGVAYVAEGESYVNVCLDKNKIENEQDLAYIVIHELTHAYGWIINDKSLCQDEDSDSCPPVPDPKENPIKCKDCTGLERAAYAASCSVFHHKNSGAWYKCVKAGVCVSCQHACPALEKKYKEGKCNFPAPTK</sequence>
<protein>
    <submittedName>
        <fullName evidence="1">Uncharacterized protein</fullName>
    </submittedName>
</protein>
<dbReference type="EMBL" id="LAZR01039669">
    <property type="protein sequence ID" value="KKL16424.1"/>
    <property type="molecule type" value="Genomic_DNA"/>
</dbReference>
<reference evidence="1" key="1">
    <citation type="journal article" date="2015" name="Nature">
        <title>Complex archaea that bridge the gap between prokaryotes and eukaryotes.</title>
        <authorList>
            <person name="Spang A."/>
            <person name="Saw J.H."/>
            <person name="Jorgensen S.L."/>
            <person name="Zaremba-Niedzwiedzka K."/>
            <person name="Martijn J."/>
            <person name="Lind A.E."/>
            <person name="van Eijk R."/>
            <person name="Schleper C."/>
            <person name="Guy L."/>
            <person name="Ettema T.J."/>
        </authorList>
    </citation>
    <scope>NUCLEOTIDE SEQUENCE</scope>
</reference>